<dbReference type="EMBL" id="JBDIME010000003">
    <property type="protein sequence ID" value="MEN2789084.1"/>
    <property type="molecule type" value="Genomic_DNA"/>
</dbReference>
<name>A0ABU9XZX3_9SPHN</name>
<accession>A0ABU9XZX3</accession>
<dbReference type="PROSITE" id="PS51318">
    <property type="entry name" value="TAT"/>
    <property type="match status" value="1"/>
</dbReference>
<dbReference type="InterPro" id="IPR029058">
    <property type="entry name" value="AB_hydrolase_fold"/>
</dbReference>
<protein>
    <submittedName>
        <fullName evidence="2">Dienelactone hydrolase family protein</fullName>
    </submittedName>
</protein>
<sequence>MTDVTDQPVATGIASLARAPLGRRTVMSRMAALPVASVVAGSGMVGFATPAAAAGIDPRLNAQNLRFAISGGRILDGYFATPRGKTNLDVVVVLHGKNGLDAAAEETARRYAQAGYFAVAPDLGKNFAGLDHESQVAEMVKVAPKLKRLPHSNGNVRVVSAA</sequence>
<reference evidence="2 3" key="1">
    <citation type="submission" date="2024-05" db="EMBL/GenBank/DDBJ databases">
        <authorList>
            <person name="Liu Q."/>
            <person name="Xin Y.-H."/>
        </authorList>
    </citation>
    <scope>NUCLEOTIDE SEQUENCE [LARGE SCALE GENOMIC DNA]</scope>
    <source>
        <strain evidence="2 3">CGMCC 1.10181</strain>
    </source>
</reference>
<dbReference type="SUPFAM" id="SSF53474">
    <property type="entry name" value="alpha/beta-Hydrolases"/>
    <property type="match status" value="1"/>
</dbReference>
<comment type="caution">
    <text evidence="2">The sequence shown here is derived from an EMBL/GenBank/DDBJ whole genome shotgun (WGS) entry which is preliminary data.</text>
</comment>
<evidence type="ECO:0000313" key="2">
    <source>
        <dbReference type="EMBL" id="MEN2789084.1"/>
    </source>
</evidence>
<dbReference type="Gene3D" id="3.40.50.1820">
    <property type="entry name" value="alpha/beta hydrolase"/>
    <property type="match status" value="1"/>
</dbReference>
<dbReference type="Proteomes" id="UP001419910">
    <property type="component" value="Unassembled WGS sequence"/>
</dbReference>
<organism evidence="2 3">
    <name type="scientific">Sphingomonas oligophenolica</name>
    <dbReference type="NCBI Taxonomy" id="301154"/>
    <lineage>
        <taxon>Bacteria</taxon>
        <taxon>Pseudomonadati</taxon>
        <taxon>Pseudomonadota</taxon>
        <taxon>Alphaproteobacteria</taxon>
        <taxon>Sphingomonadales</taxon>
        <taxon>Sphingomonadaceae</taxon>
        <taxon>Sphingomonas</taxon>
    </lineage>
</organism>
<gene>
    <name evidence="2" type="ORF">ABC974_05555</name>
</gene>
<evidence type="ECO:0000259" key="1">
    <source>
        <dbReference type="Pfam" id="PF01738"/>
    </source>
</evidence>
<dbReference type="InterPro" id="IPR006311">
    <property type="entry name" value="TAT_signal"/>
</dbReference>
<dbReference type="InterPro" id="IPR002925">
    <property type="entry name" value="Dienelactn_hydro"/>
</dbReference>
<dbReference type="GO" id="GO:0016787">
    <property type="term" value="F:hydrolase activity"/>
    <property type="evidence" value="ECO:0007669"/>
    <property type="project" value="UniProtKB-KW"/>
</dbReference>
<keyword evidence="2" id="KW-0378">Hydrolase</keyword>
<keyword evidence="3" id="KW-1185">Reference proteome</keyword>
<proteinExistence type="predicted"/>
<evidence type="ECO:0000313" key="3">
    <source>
        <dbReference type="Proteomes" id="UP001419910"/>
    </source>
</evidence>
<dbReference type="Pfam" id="PF01738">
    <property type="entry name" value="DLH"/>
    <property type="match status" value="1"/>
</dbReference>
<feature type="domain" description="Dienelactone hydrolase" evidence="1">
    <location>
        <begin position="75"/>
        <end position="128"/>
    </location>
</feature>
<dbReference type="RefSeq" id="WP_343891742.1">
    <property type="nucleotide sequence ID" value="NZ_BAAAEH010000047.1"/>
</dbReference>